<feature type="domain" description="RNA polymerase sigma-70 region 2" evidence="1">
    <location>
        <begin position="13"/>
        <end position="75"/>
    </location>
</feature>
<organism evidence="2">
    <name type="scientific">bioreactor metagenome</name>
    <dbReference type="NCBI Taxonomy" id="1076179"/>
    <lineage>
        <taxon>unclassified sequences</taxon>
        <taxon>metagenomes</taxon>
        <taxon>ecological metagenomes</taxon>
    </lineage>
</organism>
<proteinExistence type="predicted"/>
<sequence length="121" mass="14347">MGKMLSEVLINEYNRILSIAFMMVDNDADAQDLIQDLAEKILRKDVPASNYEKPLAYFSKIMRNKRRDDLRARARQRLLLRKQSICLPQRRMWNRPHNIIRCGRSSKKNCSLCHPKCEKRT</sequence>
<dbReference type="InterPro" id="IPR013325">
    <property type="entry name" value="RNA_pol_sigma_r2"/>
</dbReference>
<evidence type="ECO:0000313" key="2">
    <source>
        <dbReference type="EMBL" id="MPM78365.1"/>
    </source>
</evidence>
<dbReference type="EMBL" id="VSSQ01028591">
    <property type="protein sequence ID" value="MPM78365.1"/>
    <property type="molecule type" value="Genomic_DNA"/>
</dbReference>
<dbReference type="SUPFAM" id="SSF88946">
    <property type="entry name" value="Sigma2 domain of RNA polymerase sigma factors"/>
    <property type="match status" value="1"/>
</dbReference>
<dbReference type="Pfam" id="PF04542">
    <property type="entry name" value="Sigma70_r2"/>
    <property type="match status" value="1"/>
</dbReference>
<name>A0A645CN88_9ZZZZ</name>
<accession>A0A645CN88</accession>
<dbReference type="GO" id="GO:0003700">
    <property type="term" value="F:DNA-binding transcription factor activity"/>
    <property type="evidence" value="ECO:0007669"/>
    <property type="project" value="InterPro"/>
</dbReference>
<dbReference type="InterPro" id="IPR007627">
    <property type="entry name" value="RNA_pol_sigma70_r2"/>
</dbReference>
<gene>
    <name evidence="2" type="ORF">SDC9_125376</name>
</gene>
<reference evidence="2" key="1">
    <citation type="submission" date="2019-08" db="EMBL/GenBank/DDBJ databases">
        <authorList>
            <person name="Kucharzyk K."/>
            <person name="Murdoch R.W."/>
            <person name="Higgins S."/>
            <person name="Loffler F."/>
        </authorList>
    </citation>
    <scope>NUCLEOTIDE SEQUENCE</scope>
</reference>
<dbReference type="Gene3D" id="1.10.1740.10">
    <property type="match status" value="1"/>
</dbReference>
<dbReference type="AlphaFoldDB" id="A0A645CN88"/>
<evidence type="ECO:0000259" key="1">
    <source>
        <dbReference type="Pfam" id="PF04542"/>
    </source>
</evidence>
<protein>
    <recommendedName>
        <fullName evidence="1">RNA polymerase sigma-70 region 2 domain-containing protein</fullName>
    </recommendedName>
</protein>
<dbReference type="GO" id="GO:0006352">
    <property type="term" value="P:DNA-templated transcription initiation"/>
    <property type="evidence" value="ECO:0007669"/>
    <property type="project" value="InterPro"/>
</dbReference>
<comment type="caution">
    <text evidence="2">The sequence shown here is derived from an EMBL/GenBank/DDBJ whole genome shotgun (WGS) entry which is preliminary data.</text>
</comment>